<dbReference type="GO" id="GO:0008173">
    <property type="term" value="F:RNA methyltransferase activity"/>
    <property type="evidence" value="ECO:0007669"/>
    <property type="project" value="InterPro"/>
</dbReference>
<dbReference type="AlphaFoldDB" id="A0A8S4Q987"/>
<evidence type="ECO:0000256" key="1">
    <source>
        <dbReference type="ARBA" id="ARBA00007228"/>
    </source>
</evidence>
<dbReference type="Proteomes" id="UP000749559">
    <property type="component" value="Unassembled WGS sequence"/>
</dbReference>
<dbReference type="Gene3D" id="3.40.1280.10">
    <property type="match status" value="1"/>
</dbReference>
<dbReference type="PANTHER" id="PTHR43191:SF2">
    <property type="entry name" value="RRNA METHYLTRANSFERASE 3, MITOCHONDRIAL"/>
    <property type="match status" value="1"/>
</dbReference>
<dbReference type="GO" id="GO:0006396">
    <property type="term" value="P:RNA processing"/>
    <property type="evidence" value="ECO:0007669"/>
    <property type="project" value="InterPro"/>
</dbReference>
<keyword evidence="3" id="KW-0808">Transferase</keyword>
<dbReference type="InterPro" id="IPR029026">
    <property type="entry name" value="tRNA_m1G_MTases_N"/>
</dbReference>
<sequence>AAPMEMCFRNLLGFSSKLQFSRPGRYCKISRDYAKFIHRKPVRVVTPIESKPELEPVVKDDFVQKSAKKVVTSQITNKKIGEWKDGEYVGFRTIDSKVHGELKYTKLEEHDKRFGPAIMATKSGRYREKQGVILLEGARLISDAIKGGAQLKQLYFSMPELLEKIPLTKRMKKSLKLYKVQYKHLNVWSDVVTPSGILGIFELPSPGECVRRDEFIVPITVICDNIRDPGNMGTLIRSCAAAGCEKLIATKGCVDVWEPKVLRSAVGAHFRLPIIPNVQHDMVGNYLDQTGQIFIADNRCNTEVSNKLSSSHSKHNDDDKIDDTVTIENVNDPSKPVLDYEYTELIYPNKGTAILIGGETVGISEQMRELINKSDVSRVKIPMMPGIDSLNAAVAGTLVIFEARRQILQAMDEEWMGTESQGITEYTQH</sequence>
<dbReference type="InterPro" id="IPR051259">
    <property type="entry name" value="rRNA_Methyltransferase"/>
</dbReference>
<evidence type="ECO:0000256" key="3">
    <source>
        <dbReference type="ARBA" id="ARBA00022679"/>
    </source>
</evidence>
<dbReference type="PANTHER" id="PTHR43191">
    <property type="entry name" value="RRNA METHYLTRANSFERASE 3"/>
    <property type="match status" value="1"/>
</dbReference>
<keyword evidence="2" id="KW-0489">Methyltransferase</keyword>
<protein>
    <recommendedName>
        <fullName evidence="4">RNA 2-O ribose methyltransferase substrate binding domain-containing protein</fullName>
    </recommendedName>
</protein>
<gene>
    <name evidence="5" type="ORF">OFUS_LOCUS24314</name>
</gene>
<comment type="similarity">
    <text evidence="1">Belongs to the class IV-like SAM-binding methyltransferase superfamily. RNA methyltransferase TrmH family.</text>
</comment>
<feature type="non-terminal residue" evidence="5">
    <location>
        <position position="1"/>
    </location>
</feature>
<comment type="caution">
    <text evidence="5">The sequence shown here is derived from an EMBL/GenBank/DDBJ whole genome shotgun (WGS) entry which is preliminary data.</text>
</comment>
<dbReference type="InterPro" id="IPR013123">
    <property type="entry name" value="SpoU_subst-bd"/>
</dbReference>
<dbReference type="OrthoDB" id="270651at2759"/>
<keyword evidence="6" id="KW-1185">Reference proteome</keyword>
<evidence type="ECO:0000259" key="4">
    <source>
        <dbReference type="SMART" id="SM00967"/>
    </source>
</evidence>
<evidence type="ECO:0000256" key="2">
    <source>
        <dbReference type="ARBA" id="ARBA00022603"/>
    </source>
</evidence>
<accession>A0A8S4Q987</accession>
<dbReference type="EMBL" id="CAIIXF020000012">
    <property type="protein sequence ID" value="CAH1800428.1"/>
    <property type="molecule type" value="Genomic_DNA"/>
</dbReference>
<evidence type="ECO:0000313" key="6">
    <source>
        <dbReference type="Proteomes" id="UP000749559"/>
    </source>
</evidence>
<dbReference type="GO" id="GO:0003723">
    <property type="term" value="F:RNA binding"/>
    <property type="evidence" value="ECO:0007669"/>
    <property type="project" value="InterPro"/>
</dbReference>
<feature type="domain" description="RNA 2-O ribose methyltransferase substrate binding" evidence="4">
    <location>
        <begin position="134"/>
        <end position="207"/>
    </location>
</feature>
<organism evidence="5 6">
    <name type="scientific">Owenia fusiformis</name>
    <name type="common">Polychaete worm</name>
    <dbReference type="NCBI Taxonomy" id="6347"/>
    <lineage>
        <taxon>Eukaryota</taxon>
        <taxon>Metazoa</taxon>
        <taxon>Spiralia</taxon>
        <taxon>Lophotrochozoa</taxon>
        <taxon>Annelida</taxon>
        <taxon>Polychaeta</taxon>
        <taxon>Sedentaria</taxon>
        <taxon>Canalipalpata</taxon>
        <taxon>Sabellida</taxon>
        <taxon>Oweniida</taxon>
        <taxon>Oweniidae</taxon>
        <taxon>Owenia</taxon>
    </lineage>
</organism>
<dbReference type="SMART" id="SM00967">
    <property type="entry name" value="SpoU_sub_bind"/>
    <property type="match status" value="1"/>
</dbReference>
<dbReference type="SUPFAM" id="SSF55315">
    <property type="entry name" value="L30e-like"/>
    <property type="match status" value="1"/>
</dbReference>
<dbReference type="GO" id="GO:0005737">
    <property type="term" value="C:cytoplasm"/>
    <property type="evidence" value="ECO:0007669"/>
    <property type="project" value="UniProtKB-ARBA"/>
</dbReference>
<dbReference type="InterPro" id="IPR053888">
    <property type="entry name" value="MRM3-like_sub_bind"/>
</dbReference>
<dbReference type="Pfam" id="PF22435">
    <property type="entry name" value="MRM3-like_sub_bind"/>
    <property type="match status" value="1"/>
</dbReference>
<dbReference type="GO" id="GO:0032259">
    <property type="term" value="P:methylation"/>
    <property type="evidence" value="ECO:0007669"/>
    <property type="project" value="UniProtKB-KW"/>
</dbReference>
<dbReference type="Gene3D" id="3.30.1330.30">
    <property type="match status" value="1"/>
</dbReference>
<name>A0A8S4Q987_OWEFU</name>
<dbReference type="SUPFAM" id="SSF75217">
    <property type="entry name" value="alpha/beta knot"/>
    <property type="match status" value="1"/>
</dbReference>
<dbReference type="InterPro" id="IPR029028">
    <property type="entry name" value="Alpha/beta_knot_MTases"/>
</dbReference>
<proteinExistence type="inferred from homology"/>
<dbReference type="InterPro" id="IPR001537">
    <property type="entry name" value="SpoU_MeTrfase"/>
</dbReference>
<evidence type="ECO:0000313" key="5">
    <source>
        <dbReference type="EMBL" id="CAH1800428.1"/>
    </source>
</evidence>
<dbReference type="InterPro" id="IPR029064">
    <property type="entry name" value="Ribosomal_eL30-like_sf"/>
</dbReference>
<reference evidence="5" key="1">
    <citation type="submission" date="2022-03" db="EMBL/GenBank/DDBJ databases">
        <authorList>
            <person name="Martin C."/>
        </authorList>
    </citation>
    <scope>NUCLEOTIDE SEQUENCE</scope>
</reference>
<dbReference type="Pfam" id="PF00588">
    <property type="entry name" value="SpoU_methylase"/>
    <property type="match status" value="1"/>
</dbReference>
<dbReference type="CDD" id="cd18106">
    <property type="entry name" value="SpoU-like_RNMTL1"/>
    <property type="match status" value="1"/>
</dbReference>